<feature type="compositionally biased region" description="Pro residues" evidence="1">
    <location>
        <begin position="31"/>
        <end position="40"/>
    </location>
</feature>
<evidence type="ECO:0000313" key="2">
    <source>
        <dbReference type="EMBL" id="CAD6995697.1"/>
    </source>
</evidence>
<gene>
    <name evidence="2" type="ORF">CCAP1982_LOCUS4403</name>
</gene>
<dbReference type="Proteomes" id="UP000606786">
    <property type="component" value="Unassembled WGS sequence"/>
</dbReference>
<accession>A0A811UCP3</accession>
<dbReference type="EMBL" id="CAJHJT010000001">
    <property type="protein sequence ID" value="CAD6995697.1"/>
    <property type="molecule type" value="Genomic_DNA"/>
</dbReference>
<dbReference type="AlphaFoldDB" id="A0A811UCP3"/>
<feature type="compositionally biased region" description="Basic residues" evidence="1">
    <location>
        <begin position="45"/>
        <end position="58"/>
    </location>
</feature>
<evidence type="ECO:0000313" key="3">
    <source>
        <dbReference type="Proteomes" id="UP000606786"/>
    </source>
</evidence>
<dbReference type="OrthoDB" id="6077919at2759"/>
<feature type="region of interest" description="Disordered" evidence="1">
    <location>
        <begin position="1"/>
        <end position="84"/>
    </location>
</feature>
<evidence type="ECO:0000256" key="1">
    <source>
        <dbReference type="SAM" id="MobiDB-lite"/>
    </source>
</evidence>
<reference evidence="2" key="1">
    <citation type="submission" date="2020-11" db="EMBL/GenBank/DDBJ databases">
        <authorList>
            <person name="Whitehead M."/>
        </authorList>
    </citation>
    <scope>NUCLEOTIDE SEQUENCE</scope>
    <source>
        <strain evidence="2">EGII</strain>
    </source>
</reference>
<proteinExistence type="predicted"/>
<organism evidence="2 3">
    <name type="scientific">Ceratitis capitata</name>
    <name type="common">Mediterranean fruit fly</name>
    <name type="synonym">Tephritis capitata</name>
    <dbReference type="NCBI Taxonomy" id="7213"/>
    <lineage>
        <taxon>Eukaryota</taxon>
        <taxon>Metazoa</taxon>
        <taxon>Ecdysozoa</taxon>
        <taxon>Arthropoda</taxon>
        <taxon>Hexapoda</taxon>
        <taxon>Insecta</taxon>
        <taxon>Pterygota</taxon>
        <taxon>Neoptera</taxon>
        <taxon>Endopterygota</taxon>
        <taxon>Diptera</taxon>
        <taxon>Brachycera</taxon>
        <taxon>Muscomorpha</taxon>
        <taxon>Tephritoidea</taxon>
        <taxon>Tephritidae</taxon>
        <taxon>Ceratitis</taxon>
        <taxon>Ceratitis</taxon>
    </lineage>
</organism>
<sequence>MEKQRLPSGLYYSSSRSIPTPSPSSSSSSSSPPPPPPPPTTSSHLHTHSHHHHPHTHPYRSYPSFVVTPYHESPPSSAPTPASTPIPTHAAAACLNGVPAPILVEGSFAATPVSNSAIGINHLTSVLSPTIKVEQPFGEPLSVDEYALNLDCNIESTFRVS</sequence>
<keyword evidence="3" id="KW-1185">Reference proteome</keyword>
<comment type="caution">
    <text evidence="2">The sequence shown here is derived from an EMBL/GenBank/DDBJ whole genome shotgun (WGS) entry which is preliminary data.</text>
</comment>
<name>A0A811UCP3_CERCA</name>
<feature type="compositionally biased region" description="Low complexity" evidence="1">
    <location>
        <begin position="13"/>
        <end position="30"/>
    </location>
</feature>
<protein>
    <submittedName>
        <fullName evidence="2">(Mediterranean fruit fly) hypothetical protein</fullName>
    </submittedName>
</protein>